<dbReference type="OrthoDB" id="566138at2759"/>
<dbReference type="SUPFAM" id="SSF75304">
    <property type="entry name" value="Amidase signature (AS) enzymes"/>
    <property type="match status" value="1"/>
</dbReference>
<dbReference type="PANTHER" id="PTHR42678:SF34">
    <property type="entry name" value="OS04G0183300 PROTEIN"/>
    <property type="match status" value="1"/>
</dbReference>
<evidence type="ECO:0000313" key="3">
    <source>
        <dbReference type="Proteomes" id="UP000799437"/>
    </source>
</evidence>
<dbReference type="RefSeq" id="XP_033604510.1">
    <property type="nucleotide sequence ID" value="XM_033745987.1"/>
</dbReference>
<evidence type="ECO:0000259" key="1">
    <source>
        <dbReference type="Pfam" id="PF01425"/>
    </source>
</evidence>
<dbReference type="Gene3D" id="3.90.1300.10">
    <property type="entry name" value="Amidase signature (AS) domain"/>
    <property type="match status" value="1"/>
</dbReference>
<accession>A0A6A6WIH1</accession>
<dbReference type="InterPro" id="IPR023631">
    <property type="entry name" value="Amidase_dom"/>
</dbReference>
<gene>
    <name evidence="2" type="ORF">EJ05DRAFT_491529</name>
</gene>
<name>A0A6A6WIH1_9PEZI</name>
<keyword evidence="3" id="KW-1185">Reference proteome</keyword>
<feature type="domain" description="Amidase" evidence="1">
    <location>
        <begin position="13"/>
        <end position="473"/>
    </location>
</feature>
<dbReference type="AlphaFoldDB" id="A0A6A6WIH1"/>
<evidence type="ECO:0000313" key="2">
    <source>
        <dbReference type="EMBL" id="KAF2762059.1"/>
    </source>
</evidence>
<protein>
    <submittedName>
        <fullName evidence="2">Glutamyl-tRNA amidotransferase subunit A</fullName>
    </submittedName>
</protein>
<proteinExistence type="predicted"/>
<dbReference type="Pfam" id="PF01425">
    <property type="entry name" value="Amidase"/>
    <property type="match status" value="1"/>
</dbReference>
<organism evidence="2 3">
    <name type="scientific">Pseudovirgaria hyperparasitica</name>
    <dbReference type="NCBI Taxonomy" id="470096"/>
    <lineage>
        <taxon>Eukaryota</taxon>
        <taxon>Fungi</taxon>
        <taxon>Dikarya</taxon>
        <taxon>Ascomycota</taxon>
        <taxon>Pezizomycotina</taxon>
        <taxon>Dothideomycetes</taxon>
        <taxon>Dothideomycetes incertae sedis</taxon>
        <taxon>Acrospermales</taxon>
        <taxon>Acrospermaceae</taxon>
        <taxon>Pseudovirgaria</taxon>
    </lineage>
</organism>
<dbReference type="InterPro" id="IPR036928">
    <property type="entry name" value="AS_sf"/>
</dbReference>
<sequence>MNVRKLGLFTSVELVKAYLARIEEASEFKAVLQINPDVLDVAESLDQERTRSGSRGPLHGIPLLIKDNISTLDKLDASAGSYTLLGAKPHVESSLVTKLRRAGVIVLGKSNMSEWANFRGLNISGGWSPRGGQTLGTYYPNSIPRGRSSGSAVGVSLGLSTAALGTETWGSIMGPAEVNNVVGFKPTRGLVATDGTIPISSRQDVIGTLTRTVKDAAYLLSNMAGRSERDERTWNIPLHPIPDFTRYCEGTSFENVSIGVPRNTWEGESPRPIEASFEAALEIMRSAGARIVDSADLPAIDEFKSLNMQVKGIVRASEFRRDIRHYLQSLVTNPNNVQSVEDIIEFTKSHTEEEYPDRDTAKFEWTQAEGVDVDSSKYAEMIKQENYFGGPGGILGAMEQFNLDILTVPADQDVVNDLAAKMGFPVISVPLGFWPDDTPVQHDSRKPNLVKKGPGMPYSLLFVTKPYADDMLLKVAHAYEQLARVRENGPIPFKVPHTELRDVQIKDEKIRSSHRV</sequence>
<dbReference type="PANTHER" id="PTHR42678">
    <property type="entry name" value="AMIDASE"/>
    <property type="match status" value="1"/>
</dbReference>
<dbReference type="EMBL" id="ML996566">
    <property type="protein sequence ID" value="KAF2762059.1"/>
    <property type="molecule type" value="Genomic_DNA"/>
</dbReference>
<dbReference type="Proteomes" id="UP000799437">
    <property type="component" value="Unassembled WGS sequence"/>
</dbReference>
<dbReference type="GeneID" id="54487041"/>
<reference evidence="2" key="1">
    <citation type="journal article" date="2020" name="Stud. Mycol.">
        <title>101 Dothideomycetes genomes: a test case for predicting lifestyles and emergence of pathogens.</title>
        <authorList>
            <person name="Haridas S."/>
            <person name="Albert R."/>
            <person name="Binder M."/>
            <person name="Bloem J."/>
            <person name="Labutti K."/>
            <person name="Salamov A."/>
            <person name="Andreopoulos B."/>
            <person name="Baker S."/>
            <person name="Barry K."/>
            <person name="Bills G."/>
            <person name="Bluhm B."/>
            <person name="Cannon C."/>
            <person name="Castanera R."/>
            <person name="Culley D."/>
            <person name="Daum C."/>
            <person name="Ezra D."/>
            <person name="Gonzalez J."/>
            <person name="Henrissat B."/>
            <person name="Kuo A."/>
            <person name="Liang C."/>
            <person name="Lipzen A."/>
            <person name="Lutzoni F."/>
            <person name="Magnuson J."/>
            <person name="Mondo S."/>
            <person name="Nolan M."/>
            <person name="Ohm R."/>
            <person name="Pangilinan J."/>
            <person name="Park H.-J."/>
            <person name="Ramirez L."/>
            <person name="Alfaro M."/>
            <person name="Sun H."/>
            <person name="Tritt A."/>
            <person name="Yoshinaga Y."/>
            <person name="Zwiers L.-H."/>
            <person name="Turgeon B."/>
            <person name="Goodwin S."/>
            <person name="Spatafora J."/>
            <person name="Crous P."/>
            <person name="Grigoriev I."/>
        </authorList>
    </citation>
    <scope>NUCLEOTIDE SEQUENCE</scope>
    <source>
        <strain evidence="2">CBS 121739</strain>
    </source>
</reference>